<feature type="compositionally biased region" description="Polar residues" evidence="8">
    <location>
        <begin position="348"/>
        <end position="358"/>
    </location>
</feature>
<dbReference type="AlphaFoldDB" id="A0A4T0GZF2"/>
<feature type="repeat" description="WD" evidence="7">
    <location>
        <begin position="226"/>
        <end position="267"/>
    </location>
</feature>
<keyword evidence="6" id="KW-0131">Cell cycle</keyword>
<dbReference type="GO" id="GO:0031145">
    <property type="term" value="P:anaphase-promoting complex-dependent catabolic process"/>
    <property type="evidence" value="ECO:0007669"/>
    <property type="project" value="TreeGrafter"/>
</dbReference>
<feature type="repeat" description="WD" evidence="7">
    <location>
        <begin position="309"/>
        <end position="351"/>
    </location>
</feature>
<feature type="domain" description="CDC20/Fizzy WD40" evidence="9">
    <location>
        <begin position="179"/>
        <end position="486"/>
    </location>
</feature>
<accession>A0A4T0GZF2</accession>
<keyword evidence="2 7" id="KW-0853">WD repeat</keyword>
<feature type="compositionally biased region" description="Basic and acidic residues" evidence="8">
    <location>
        <begin position="56"/>
        <end position="66"/>
    </location>
</feature>
<reference evidence="10 11" key="1">
    <citation type="submission" date="2019-03" db="EMBL/GenBank/DDBJ databases">
        <title>Sequencing 23 genomes of Wallemia ichthyophaga.</title>
        <authorList>
            <person name="Gostincar C."/>
        </authorList>
    </citation>
    <scope>NUCLEOTIDE SEQUENCE [LARGE SCALE GENOMIC DNA]</scope>
    <source>
        <strain evidence="10 11">EXF-8621</strain>
    </source>
</reference>
<keyword evidence="5" id="KW-0498">Mitosis</keyword>
<dbReference type="InterPro" id="IPR015943">
    <property type="entry name" value="WD40/YVTN_repeat-like_dom_sf"/>
</dbReference>
<dbReference type="InterPro" id="IPR036322">
    <property type="entry name" value="WD40_repeat_dom_sf"/>
</dbReference>
<dbReference type="GO" id="GO:0010997">
    <property type="term" value="F:anaphase-promoting complex binding"/>
    <property type="evidence" value="ECO:0007669"/>
    <property type="project" value="InterPro"/>
</dbReference>
<dbReference type="SUPFAM" id="SSF50978">
    <property type="entry name" value="WD40 repeat-like"/>
    <property type="match status" value="1"/>
</dbReference>
<evidence type="ECO:0000256" key="6">
    <source>
        <dbReference type="ARBA" id="ARBA00023306"/>
    </source>
</evidence>
<organism evidence="10 11">
    <name type="scientific">Wallemia ichthyophaga</name>
    <dbReference type="NCBI Taxonomy" id="245174"/>
    <lineage>
        <taxon>Eukaryota</taxon>
        <taxon>Fungi</taxon>
        <taxon>Dikarya</taxon>
        <taxon>Basidiomycota</taxon>
        <taxon>Wallemiomycotina</taxon>
        <taxon>Wallemiomycetes</taxon>
        <taxon>Wallemiales</taxon>
        <taxon>Wallemiaceae</taxon>
        <taxon>Wallemia</taxon>
    </lineage>
</organism>
<dbReference type="GO" id="GO:0005680">
    <property type="term" value="C:anaphase-promoting complex"/>
    <property type="evidence" value="ECO:0007669"/>
    <property type="project" value="TreeGrafter"/>
</dbReference>
<feature type="compositionally biased region" description="Basic and acidic residues" evidence="8">
    <location>
        <begin position="92"/>
        <end position="104"/>
    </location>
</feature>
<evidence type="ECO:0000256" key="7">
    <source>
        <dbReference type="PROSITE-ProRule" id="PRU00221"/>
    </source>
</evidence>
<dbReference type="SMART" id="SM00320">
    <property type="entry name" value="WD40"/>
    <property type="match status" value="5"/>
</dbReference>
<feature type="non-terminal residue" evidence="10">
    <location>
        <position position="1"/>
    </location>
</feature>
<evidence type="ECO:0000256" key="1">
    <source>
        <dbReference type="ARBA" id="ARBA00006445"/>
    </source>
</evidence>
<dbReference type="InterPro" id="IPR033010">
    <property type="entry name" value="Cdc20/Fizzy"/>
</dbReference>
<evidence type="ECO:0000313" key="10">
    <source>
        <dbReference type="EMBL" id="TIB07122.1"/>
    </source>
</evidence>
<feature type="region of interest" description="Disordered" evidence="8">
    <location>
        <begin position="348"/>
        <end position="368"/>
    </location>
</feature>
<evidence type="ECO:0000256" key="3">
    <source>
        <dbReference type="ARBA" id="ARBA00022618"/>
    </source>
</evidence>
<gene>
    <name evidence="10" type="ORF">E3P90_04142</name>
</gene>
<comment type="similarity">
    <text evidence="1">Belongs to the WD repeat CDC20/Fizzy family.</text>
</comment>
<dbReference type="GO" id="GO:0051301">
    <property type="term" value="P:cell division"/>
    <property type="evidence" value="ECO:0007669"/>
    <property type="project" value="UniProtKB-KW"/>
</dbReference>
<proteinExistence type="inferred from homology"/>
<protein>
    <recommendedName>
        <fullName evidence="9">CDC20/Fizzy WD40 domain-containing protein</fullName>
    </recommendedName>
</protein>
<keyword evidence="4" id="KW-0677">Repeat</keyword>
<keyword evidence="3" id="KW-0132">Cell division</keyword>
<dbReference type="PANTHER" id="PTHR19918">
    <property type="entry name" value="CELL DIVISION CYCLE 20 CDC20 FIZZY -RELATED"/>
    <property type="match status" value="1"/>
</dbReference>
<dbReference type="InterPro" id="IPR056150">
    <property type="entry name" value="WD40_CDC20-Fz"/>
</dbReference>
<dbReference type="InterPro" id="IPR001680">
    <property type="entry name" value="WD40_rpt"/>
</dbReference>
<evidence type="ECO:0000256" key="8">
    <source>
        <dbReference type="SAM" id="MobiDB-lite"/>
    </source>
</evidence>
<dbReference type="PROSITE" id="PS50082">
    <property type="entry name" value="WD_REPEATS_2"/>
    <property type="match status" value="3"/>
</dbReference>
<dbReference type="EMBL" id="SPOF01000128">
    <property type="protein sequence ID" value="TIB07122.1"/>
    <property type="molecule type" value="Genomic_DNA"/>
</dbReference>
<sequence length="517" mass="55751">PSSPQSLSAELSKLALTKDEENTSRSSSVDSLRREHTRTMDVVGRGGDTSASQVGDAKRETRKGERVISASKSLTNEKDRFVPNRAALEASNTKDHEEDIEHEPPLLTTDGDGPVGSATNSKRILAFAEPPPVSSASVHTDIRINLAKSTSSRNASSSSTKAQPNPKRNLSKMKPDRVLDAPGLVDDFYYNLLSWSSTNLLAVGIGARVFVWNADDGSVKELCNGEDFNSGDVQSLKWTEDGSYLATGWADSSIQIYDIESGKRLRKMAGHLARTGTLSWSQHILASGSKSGQIHLHDVRVQQHKVGELNGHASEVTGLAWKPQEGYTLASGGNDNVVNCWDWRVGTGTSSPSESAQGRSPEPRWSKRNHEAAVKALAWCPWTPSLLASGGGTGDHTIHFWQSATGARLNSLKLDSQVTGLHFSHHTREILSTHGFPENNIQVHSYPSLSNVGAWPAHDARVLHSGLSPDGTILATGAGDESLKFWKVWESKTGSSGTKKDGMGILERGGNKSGNIR</sequence>
<name>A0A4T0GZF2_WALIC</name>
<feature type="region of interest" description="Disordered" evidence="8">
    <location>
        <begin position="493"/>
        <end position="517"/>
    </location>
</feature>
<dbReference type="Proteomes" id="UP000306954">
    <property type="component" value="Unassembled WGS sequence"/>
</dbReference>
<dbReference type="PANTHER" id="PTHR19918:SF8">
    <property type="entry name" value="FI02843P"/>
    <property type="match status" value="1"/>
</dbReference>
<dbReference type="PROSITE" id="PS50294">
    <property type="entry name" value="WD_REPEATS_REGION"/>
    <property type="match status" value="2"/>
</dbReference>
<dbReference type="GO" id="GO:1905786">
    <property type="term" value="P:positive regulation of anaphase-promoting complex-dependent catabolic process"/>
    <property type="evidence" value="ECO:0007669"/>
    <property type="project" value="TreeGrafter"/>
</dbReference>
<comment type="caution">
    <text evidence="10">The sequence shown here is derived from an EMBL/GenBank/DDBJ whole genome shotgun (WGS) entry which is preliminary data.</text>
</comment>
<evidence type="ECO:0000256" key="4">
    <source>
        <dbReference type="ARBA" id="ARBA00022737"/>
    </source>
</evidence>
<feature type="region of interest" description="Disordered" evidence="8">
    <location>
        <begin position="148"/>
        <end position="174"/>
    </location>
</feature>
<evidence type="ECO:0000259" key="9">
    <source>
        <dbReference type="Pfam" id="PF24807"/>
    </source>
</evidence>
<dbReference type="GO" id="GO:1990757">
    <property type="term" value="F:ubiquitin ligase activator activity"/>
    <property type="evidence" value="ECO:0007669"/>
    <property type="project" value="TreeGrafter"/>
</dbReference>
<evidence type="ECO:0000256" key="2">
    <source>
        <dbReference type="ARBA" id="ARBA00022574"/>
    </source>
</evidence>
<dbReference type="Gene3D" id="2.130.10.10">
    <property type="entry name" value="YVTN repeat-like/Quinoprotein amine dehydrogenase"/>
    <property type="match status" value="1"/>
</dbReference>
<feature type="repeat" description="WD" evidence="7">
    <location>
        <begin position="455"/>
        <end position="488"/>
    </location>
</feature>
<feature type="region of interest" description="Disordered" evidence="8">
    <location>
        <begin position="1"/>
        <end position="119"/>
    </location>
</feature>
<feature type="compositionally biased region" description="Low complexity" evidence="8">
    <location>
        <begin position="148"/>
        <end position="162"/>
    </location>
</feature>
<evidence type="ECO:0000256" key="5">
    <source>
        <dbReference type="ARBA" id="ARBA00022776"/>
    </source>
</evidence>
<evidence type="ECO:0000313" key="11">
    <source>
        <dbReference type="Proteomes" id="UP000306954"/>
    </source>
</evidence>
<dbReference type="Pfam" id="PF24807">
    <property type="entry name" value="WD40_CDC20-Fz"/>
    <property type="match status" value="1"/>
</dbReference>